<comment type="catalytic activity">
    <reaction evidence="1">
        <text>a 1,2-diacyl-sn-glycero-3-phosphocholine + H2O = a 2-acyl-sn-glycero-3-phosphocholine + a fatty acid + H(+)</text>
        <dbReference type="Rhea" id="RHEA:18689"/>
        <dbReference type="ChEBI" id="CHEBI:15377"/>
        <dbReference type="ChEBI" id="CHEBI:15378"/>
        <dbReference type="ChEBI" id="CHEBI:28868"/>
        <dbReference type="ChEBI" id="CHEBI:57643"/>
        <dbReference type="ChEBI" id="CHEBI:57875"/>
        <dbReference type="EC" id="3.1.1.32"/>
    </reaction>
</comment>
<reference evidence="10" key="1">
    <citation type="journal article" date="2023" name="bioRxiv">
        <title>Scaffold-level genome assemblies of two parasitoid biocontrol wasps reveal the parthenogenesis mechanism and an associated novel virus.</title>
        <authorList>
            <person name="Inwood S."/>
            <person name="Skelly J."/>
            <person name="Guhlin J."/>
            <person name="Harrop T."/>
            <person name="Goldson S."/>
            <person name="Dearden P."/>
        </authorList>
    </citation>
    <scope>NUCLEOTIDE SEQUENCE</scope>
    <source>
        <strain evidence="10">Irish</strain>
        <tissue evidence="10">Whole body</tissue>
    </source>
</reference>
<gene>
    <name evidence="10" type="ORF">PV328_004619</name>
</gene>
<dbReference type="Gene3D" id="3.40.50.1820">
    <property type="entry name" value="alpha/beta hydrolase"/>
    <property type="match status" value="1"/>
</dbReference>
<dbReference type="InterPro" id="IPR000734">
    <property type="entry name" value="TAG_lipase"/>
</dbReference>
<dbReference type="GO" id="GO:0017171">
    <property type="term" value="F:serine hydrolase activity"/>
    <property type="evidence" value="ECO:0007669"/>
    <property type="project" value="TreeGrafter"/>
</dbReference>
<dbReference type="EMBL" id="JAQQBS010001422">
    <property type="protein sequence ID" value="KAK0166177.1"/>
    <property type="molecule type" value="Genomic_DNA"/>
</dbReference>
<keyword evidence="6" id="KW-0378">Hydrolase</keyword>
<evidence type="ECO:0000313" key="10">
    <source>
        <dbReference type="EMBL" id="KAK0166177.1"/>
    </source>
</evidence>
<name>A0AA39FAV8_9HYME</name>
<dbReference type="CDD" id="cd00707">
    <property type="entry name" value="Pancreat_lipase_like"/>
    <property type="match status" value="1"/>
</dbReference>
<reference evidence="10" key="2">
    <citation type="submission" date="2023-03" db="EMBL/GenBank/DDBJ databases">
        <authorList>
            <person name="Inwood S.N."/>
            <person name="Skelly J.G."/>
            <person name="Guhlin J."/>
            <person name="Harrop T.W.R."/>
            <person name="Goldson S.G."/>
            <person name="Dearden P.K."/>
        </authorList>
    </citation>
    <scope>NUCLEOTIDE SEQUENCE</scope>
    <source>
        <strain evidence="10">Irish</strain>
        <tissue evidence="10">Whole body</tissue>
    </source>
</reference>
<accession>A0AA39FAV8</accession>
<dbReference type="SUPFAM" id="SSF53474">
    <property type="entry name" value="alpha/beta-Hydrolases"/>
    <property type="match status" value="1"/>
</dbReference>
<dbReference type="InterPro" id="IPR033906">
    <property type="entry name" value="Lipase_N"/>
</dbReference>
<dbReference type="GO" id="GO:0016042">
    <property type="term" value="P:lipid catabolic process"/>
    <property type="evidence" value="ECO:0007669"/>
    <property type="project" value="TreeGrafter"/>
</dbReference>
<proteinExistence type="inferred from homology"/>
<comment type="similarity">
    <text evidence="3 8">Belongs to the AB hydrolase superfamily. Lipase family.</text>
</comment>
<keyword evidence="5" id="KW-0964">Secreted</keyword>
<evidence type="ECO:0000313" key="11">
    <source>
        <dbReference type="Proteomes" id="UP001168990"/>
    </source>
</evidence>
<evidence type="ECO:0000259" key="9">
    <source>
        <dbReference type="Pfam" id="PF00151"/>
    </source>
</evidence>
<dbReference type="GO" id="GO:0008970">
    <property type="term" value="F:phospholipase A1 activity"/>
    <property type="evidence" value="ECO:0007669"/>
    <property type="project" value="UniProtKB-EC"/>
</dbReference>
<dbReference type="InterPro" id="IPR013818">
    <property type="entry name" value="Lipase"/>
</dbReference>
<organism evidence="10 11">
    <name type="scientific">Microctonus aethiopoides</name>
    <dbReference type="NCBI Taxonomy" id="144406"/>
    <lineage>
        <taxon>Eukaryota</taxon>
        <taxon>Metazoa</taxon>
        <taxon>Ecdysozoa</taxon>
        <taxon>Arthropoda</taxon>
        <taxon>Hexapoda</taxon>
        <taxon>Insecta</taxon>
        <taxon>Pterygota</taxon>
        <taxon>Neoptera</taxon>
        <taxon>Endopterygota</taxon>
        <taxon>Hymenoptera</taxon>
        <taxon>Apocrita</taxon>
        <taxon>Ichneumonoidea</taxon>
        <taxon>Braconidae</taxon>
        <taxon>Euphorinae</taxon>
        <taxon>Microctonus</taxon>
    </lineage>
</organism>
<dbReference type="PANTHER" id="PTHR11610">
    <property type="entry name" value="LIPASE"/>
    <property type="match status" value="1"/>
</dbReference>
<protein>
    <recommendedName>
        <fullName evidence="4">phospholipase A1</fullName>
        <ecNumber evidence="4">3.1.1.32</ecNumber>
    </recommendedName>
</protein>
<dbReference type="EC" id="3.1.1.32" evidence="4"/>
<evidence type="ECO:0000256" key="4">
    <source>
        <dbReference type="ARBA" id="ARBA00013179"/>
    </source>
</evidence>
<dbReference type="InterPro" id="IPR029058">
    <property type="entry name" value="AB_hydrolase_fold"/>
</dbReference>
<dbReference type="Proteomes" id="UP001168990">
    <property type="component" value="Unassembled WGS sequence"/>
</dbReference>
<comment type="subcellular location">
    <subcellularLocation>
        <location evidence="2">Secreted</location>
    </subcellularLocation>
</comment>
<keyword evidence="7" id="KW-1015">Disulfide bond</keyword>
<dbReference type="PRINTS" id="PR00821">
    <property type="entry name" value="TAGLIPASE"/>
</dbReference>
<evidence type="ECO:0000256" key="1">
    <source>
        <dbReference type="ARBA" id="ARBA00000111"/>
    </source>
</evidence>
<feature type="domain" description="Lipase" evidence="9">
    <location>
        <begin position="52"/>
        <end position="323"/>
    </location>
</feature>
<dbReference type="AlphaFoldDB" id="A0AA39FAV8"/>
<comment type="caution">
    <text evidence="10">The sequence shown here is derived from an EMBL/GenBank/DDBJ whole genome shotgun (WGS) entry which is preliminary data.</text>
</comment>
<keyword evidence="11" id="KW-1185">Reference proteome</keyword>
<evidence type="ECO:0000256" key="6">
    <source>
        <dbReference type="ARBA" id="ARBA00022801"/>
    </source>
</evidence>
<evidence type="ECO:0000256" key="5">
    <source>
        <dbReference type="ARBA" id="ARBA00022525"/>
    </source>
</evidence>
<evidence type="ECO:0000256" key="3">
    <source>
        <dbReference type="ARBA" id="ARBA00010701"/>
    </source>
</evidence>
<evidence type="ECO:0000256" key="8">
    <source>
        <dbReference type="RuleBase" id="RU004262"/>
    </source>
</evidence>
<evidence type="ECO:0000256" key="2">
    <source>
        <dbReference type="ARBA" id="ARBA00004613"/>
    </source>
</evidence>
<dbReference type="PANTHER" id="PTHR11610:SF173">
    <property type="entry name" value="LIPASE DOMAIN-CONTAINING PROTEIN-RELATED"/>
    <property type="match status" value="1"/>
</dbReference>
<evidence type="ECO:0000256" key="7">
    <source>
        <dbReference type="ARBA" id="ARBA00023157"/>
    </source>
</evidence>
<sequence length="326" mass="35857">MLKLTFLTVVIGFQYFALTLLQVDALSTLVTELPLNPVDLISNIECGPTNLEASRDSITFHLFTRSNRETAYILKIDDVDNLKASPFSGTRPTKYILHGWGGNAGLPWIVKMCQSYLDVDDYNVIIVDYSPVSRLEYTTATRYAPSVGKIIGQMLKFLNTEGSMSFSDVHMVGHSLGAHVSGFAGAAVFGDIDRITGVDPASPCFGFPVLKRAEDRLDPTDAIFVDIIHTDEGVYGMRQICGHADFFPNGGDAPQPGCTGIDQNRCSHKKSTEYTIESINIPQRFPAFQCDSWNNYKDGNCANNPVAYMGNACDPSARGKYYLTTE</sequence>
<dbReference type="Pfam" id="PF00151">
    <property type="entry name" value="Lipase"/>
    <property type="match status" value="1"/>
</dbReference>
<dbReference type="GO" id="GO:0005615">
    <property type="term" value="C:extracellular space"/>
    <property type="evidence" value="ECO:0007669"/>
    <property type="project" value="TreeGrafter"/>
</dbReference>